<gene>
    <name evidence="3" type="ORF">ACFQGH_15325</name>
</gene>
<dbReference type="InterPro" id="IPR029055">
    <property type="entry name" value="Ntn_hydrolases_N"/>
</dbReference>
<dbReference type="InterPro" id="IPR001962">
    <property type="entry name" value="Asn_synthase"/>
</dbReference>
<feature type="domain" description="Asparagine synthetase" evidence="2">
    <location>
        <begin position="203"/>
        <end position="293"/>
    </location>
</feature>
<dbReference type="InterPro" id="IPR014729">
    <property type="entry name" value="Rossmann-like_a/b/a_fold"/>
</dbReference>
<evidence type="ECO:0000256" key="1">
    <source>
        <dbReference type="SAM" id="MobiDB-lite"/>
    </source>
</evidence>
<protein>
    <submittedName>
        <fullName evidence="3">Asparagine synthase-related protein</fullName>
    </submittedName>
</protein>
<dbReference type="Proteomes" id="UP001596312">
    <property type="component" value="Unassembled WGS sequence"/>
</dbReference>
<dbReference type="EMBL" id="JBHSXQ010000004">
    <property type="protein sequence ID" value="MFC6906566.1"/>
    <property type="molecule type" value="Genomic_DNA"/>
</dbReference>
<dbReference type="RefSeq" id="WP_340605137.1">
    <property type="nucleotide sequence ID" value="NZ_JBBMXV010000004.1"/>
</dbReference>
<proteinExistence type="predicted"/>
<dbReference type="PANTHER" id="PTHR43284">
    <property type="entry name" value="ASPARAGINE SYNTHETASE (GLUTAMINE-HYDROLYZING)"/>
    <property type="match status" value="1"/>
</dbReference>
<reference evidence="3 4" key="1">
    <citation type="journal article" date="2019" name="Int. J. Syst. Evol. Microbiol.">
        <title>The Global Catalogue of Microorganisms (GCM) 10K type strain sequencing project: providing services to taxonomists for standard genome sequencing and annotation.</title>
        <authorList>
            <consortium name="The Broad Institute Genomics Platform"/>
            <consortium name="The Broad Institute Genome Sequencing Center for Infectious Disease"/>
            <person name="Wu L."/>
            <person name="Ma J."/>
        </authorList>
    </citation>
    <scope>NUCLEOTIDE SEQUENCE [LARGE SCALE GENOMIC DNA]</scope>
    <source>
        <strain evidence="3 4">CGMCC 1.3240</strain>
    </source>
</reference>
<evidence type="ECO:0000313" key="3">
    <source>
        <dbReference type="EMBL" id="MFC6906566.1"/>
    </source>
</evidence>
<dbReference type="PANTHER" id="PTHR43284:SF1">
    <property type="entry name" value="ASPARAGINE SYNTHETASE"/>
    <property type="match status" value="1"/>
</dbReference>
<dbReference type="SUPFAM" id="SSF56235">
    <property type="entry name" value="N-terminal nucleophile aminohydrolases (Ntn hydrolases)"/>
    <property type="match status" value="1"/>
</dbReference>
<dbReference type="Pfam" id="PF00733">
    <property type="entry name" value="Asn_synthase"/>
    <property type="match status" value="1"/>
</dbReference>
<feature type="region of interest" description="Disordered" evidence="1">
    <location>
        <begin position="340"/>
        <end position="362"/>
    </location>
</feature>
<dbReference type="Gene3D" id="3.40.50.620">
    <property type="entry name" value="HUPs"/>
    <property type="match status" value="1"/>
</dbReference>
<comment type="caution">
    <text evidence="3">The sequence shown here is derived from an EMBL/GenBank/DDBJ whole genome shotgun (WGS) entry which is preliminary data.</text>
</comment>
<dbReference type="SUPFAM" id="SSF52402">
    <property type="entry name" value="Adenine nucleotide alpha hydrolases-like"/>
    <property type="match status" value="1"/>
</dbReference>
<sequence>MERRLRADGWTAVDGVAVRGRAFDRGALLADEALAARFRGAIEGAAPGEALDALCDTADSLEGFFAAVVDAPPEFERSAYLVADGARSIPLYYATDGTVVGDRGRVVREETGSGRDPVAESELLLTRYVTGSETVWSRVRVTQPGEVVAVGERGIEGRTYREHWPGVERADSSTPAEDRVARSDREARALLRAGLETALDRTERIAEDRPIAVPLSGGHDSRLLAASLVGRGREVIGFSFGRVGHPDVEASREVAAELGIEWHHVEYSSEDWRRWYHGEACRSYREEAFADALPFLAEWPAVRRLVSEDRIPSEVLVCPGHTVATPSERLPGFVGEAGAPDGGETGCGVPQEDDRGAEQEGVDPSVEGLVDHVLESHYTLWDWDDPRFEAAARERVRRGLLGGRDPDAIDGPASAAAAYERWEWRGRMAAFTNGDCRVYEDRGLDWWLPLWDPAYVRAWERIWLEGRRGKRLHSELAVERYREVADLSRARAARTDRTLPTIDRTLSLLRHTPERAFTERDGEWLPPFLAPRSRFGESGSHPLAWYGAVDPVLLDRLPDSRGFYALRALAETGRIDFLDPSSPVPDGTVIELPTDEGSD</sequence>
<dbReference type="InterPro" id="IPR051786">
    <property type="entry name" value="ASN_synthetase/amidase"/>
</dbReference>
<accession>A0ABD5V726</accession>
<evidence type="ECO:0000259" key="2">
    <source>
        <dbReference type="Pfam" id="PF00733"/>
    </source>
</evidence>
<evidence type="ECO:0000313" key="4">
    <source>
        <dbReference type="Proteomes" id="UP001596312"/>
    </source>
</evidence>
<organism evidence="3 4">
    <name type="scientific">Halalkalicoccus tibetensis</name>
    <dbReference type="NCBI Taxonomy" id="175632"/>
    <lineage>
        <taxon>Archaea</taxon>
        <taxon>Methanobacteriati</taxon>
        <taxon>Methanobacteriota</taxon>
        <taxon>Stenosarchaea group</taxon>
        <taxon>Halobacteria</taxon>
        <taxon>Halobacteriales</taxon>
        <taxon>Halococcaceae</taxon>
        <taxon>Halalkalicoccus</taxon>
    </lineage>
</organism>
<dbReference type="AlphaFoldDB" id="A0ABD5V726"/>
<keyword evidence="4" id="KW-1185">Reference proteome</keyword>
<feature type="region of interest" description="Disordered" evidence="1">
    <location>
        <begin position="580"/>
        <end position="599"/>
    </location>
</feature>
<name>A0ABD5V726_9EURY</name>